<proteinExistence type="inferred from homology"/>
<evidence type="ECO:0000256" key="15">
    <source>
        <dbReference type="SAM" id="Phobius"/>
    </source>
</evidence>
<evidence type="ECO:0000313" key="19">
    <source>
        <dbReference type="Proteomes" id="UP001500067"/>
    </source>
</evidence>
<feature type="repeat" description="TPR" evidence="13">
    <location>
        <begin position="576"/>
        <end position="609"/>
    </location>
</feature>
<sequence>MAKQKQPGKAKQQPAPVQQPTPKAIPVQPIAAPSPAGMAPVKWLMIILAAVVLLVNMRTIGYDYTLDDPFFTKDNPNVSKGLSAIKEFFTHAAYYGVFKHHDASYRPLMLTSFALEKDLFGFNPATGHLINLLLFALEVVVLFSLLRSMFRNVSPYIPFFMTLLFALHPMHTEVIASIKSRDEIMGLLFSALALQRTLRYADDGKMKDMILSGVWFFCALMSKETPIALVLIAPMTVWFFRDAPFSKIVRMTVPYVAVAVVYLAMRSMFIESDGEKVVILVNNNGLMAATNYADKLATTLYIQLRYLVILLVPHPLSYDYSYSQIPIIGFSDPKALAAVAVIIALFVYAVRGFKKKDVLAYCILFYGMSVIITSNLLVDIGATMAERFIFTGSLGYCIALVWLLAKLLKAPAREVSFANSRTLFVAVLATSVLYGGKTMARNEAWRSNLDLYLTGMETAPNSWRAQYLLGVEYTRMMNKETDMNVKRELYTKTVVAFNRSLQILPNNSDVYLLKGYAEEFAGQYDSAIVSYSNTVRLDSGNAQAAVNLGGVFLRTGRLDEAIHILSRVLARDGENVDALTNIGAAHGNKGLFRESIGFYEKAVRLRPEQPANVYMSMSNVYRFLGDSASTQRYRQLMVKAAGTAAAQ</sequence>
<evidence type="ECO:0000256" key="8">
    <source>
        <dbReference type="ARBA" id="ARBA00022737"/>
    </source>
</evidence>
<keyword evidence="11 15" id="KW-1133">Transmembrane helix</keyword>
<evidence type="ECO:0000256" key="13">
    <source>
        <dbReference type="PROSITE-ProRule" id="PRU00339"/>
    </source>
</evidence>
<organism evidence="18 19">
    <name type="scientific">Nemorincola caseinilytica</name>
    <dbReference type="NCBI Taxonomy" id="2054315"/>
    <lineage>
        <taxon>Bacteria</taxon>
        <taxon>Pseudomonadati</taxon>
        <taxon>Bacteroidota</taxon>
        <taxon>Chitinophagia</taxon>
        <taxon>Chitinophagales</taxon>
        <taxon>Chitinophagaceae</taxon>
        <taxon>Nemorincola</taxon>
    </lineage>
</organism>
<evidence type="ECO:0000259" key="17">
    <source>
        <dbReference type="Pfam" id="PF13231"/>
    </source>
</evidence>
<comment type="caution">
    <text evidence="18">The sequence shown here is derived from an EMBL/GenBank/DDBJ whole genome shotgun (WGS) entry which is preliminary data.</text>
</comment>
<keyword evidence="7 15" id="KW-0812">Transmembrane</keyword>
<keyword evidence="10" id="KW-0256">Endoplasmic reticulum</keyword>
<dbReference type="InterPro" id="IPR038731">
    <property type="entry name" value="RgtA/B/C-like"/>
</dbReference>
<feature type="transmembrane region" description="Helical" evidence="15">
    <location>
        <begin position="43"/>
        <end position="61"/>
    </location>
</feature>
<evidence type="ECO:0000313" key="18">
    <source>
        <dbReference type="EMBL" id="GAA4468666.1"/>
    </source>
</evidence>
<dbReference type="EMBL" id="BAABFA010000019">
    <property type="protein sequence ID" value="GAA4468666.1"/>
    <property type="molecule type" value="Genomic_DNA"/>
</dbReference>
<dbReference type="EC" id="2.4.1.109" evidence="5"/>
<keyword evidence="9 13" id="KW-0802">TPR repeat</keyword>
<dbReference type="Pfam" id="PF13181">
    <property type="entry name" value="TPR_8"/>
    <property type="match status" value="1"/>
</dbReference>
<feature type="domain" description="Glycosyltransferase RgtA/B/C/D-like" evidence="17">
    <location>
        <begin position="117"/>
        <end position="266"/>
    </location>
</feature>
<name>A0ABP8NP29_9BACT</name>
<evidence type="ECO:0000256" key="3">
    <source>
        <dbReference type="ARBA" id="ARBA00004922"/>
    </source>
</evidence>
<comment type="similarity">
    <text evidence="4">Belongs to the TMTC family.</text>
</comment>
<evidence type="ECO:0000256" key="10">
    <source>
        <dbReference type="ARBA" id="ARBA00022824"/>
    </source>
</evidence>
<feature type="transmembrane region" description="Helical" evidence="15">
    <location>
        <begin position="335"/>
        <end position="352"/>
    </location>
</feature>
<evidence type="ECO:0000259" key="16">
    <source>
        <dbReference type="Pfam" id="PF08409"/>
    </source>
</evidence>
<evidence type="ECO:0000256" key="7">
    <source>
        <dbReference type="ARBA" id="ARBA00022692"/>
    </source>
</evidence>
<dbReference type="SMART" id="SM00028">
    <property type="entry name" value="TPR"/>
    <property type="match status" value="4"/>
</dbReference>
<keyword evidence="12 15" id="KW-0472">Membrane</keyword>
<feature type="transmembrane region" description="Helical" evidence="15">
    <location>
        <begin position="417"/>
        <end position="436"/>
    </location>
</feature>
<keyword evidence="6" id="KW-0808">Transferase</keyword>
<dbReference type="InterPro" id="IPR011990">
    <property type="entry name" value="TPR-like_helical_dom_sf"/>
</dbReference>
<dbReference type="PROSITE" id="PS50005">
    <property type="entry name" value="TPR"/>
    <property type="match status" value="2"/>
</dbReference>
<reference evidence="19" key="1">
    <citation type="journal article" date="2019" name="Int. J. Syst. Evol. Microbiol.">
        <title>The Global Catalogue of Microorganisms (GCM) 10K type strain sequencing project: providing services to taxonomists for standard genome sequencing and annotation.</title>
        <authorList>
            <consortium name="The Broad Institute Genomics Platform"/>
            <consortium name="The Broad Institute Genome Sequencing Center for Infectious Disease"/>
            <person name="Wu L."/>
            <person name="Ma J."/>
        </authorList>
    </citation>
    <scope>NUCLEOTIDE SEQUENCE [LARGE SCALE GENOMIC DNA]</scope>
    <source>
        <strain evidence="19">JCM 32105</strain>
    </source>
</reference>
<evidence type="ECO:0000256" key="6">
    <source>
        <dbReference type="ARBA" id="ARBA00022679"/>
    </source>
</evidence>
<dbReference type="Pfam" id="PF13231">
    <property type="entry name" value="PMT_2"/>
    <property type="match status" value="1"/>
</dbReference>
<dbReference type="Pfam" id="PF08409">
    <property type="entry name" value="TMTC_DUF1736"/>
    <property type="match status" value="1"/>
</dbReference>
<feature type="transmembrane region" description="Helical" evidence="15">
    <location>
        <begin position="385"/>
        <end position="405"/>
    </location>
</feature>
<evidence type="ECO:0000256" key="14">
    <source>
        <dbReference type="SAM" id="MobiDB-lite"/>
    </source>
</evidence>
<evidence type="ECO:0000256" key="9">
    <source>
        <dbReference type="ARBA" id="ARBA00022803"/>
    </source>
</evidence>
<dbReference type="PANTHER" id="PTHR44227:SF3">
    <property type="entry name" value="PROTEIN O-MANNOSYL-TRANSFERASE TMTC4"/>
    <property type="match status" value="1"/>
</dbReference>
<dbReference type="InterPro" id="IPR013618">
    <property type="entry name" value="TMTC_DUF1736"/>
</dbReference>
<feature type="transmembrane region" description="Helical" evidence="15">
    <location>
        <begin position="358"/>
        <end position="378"/>
    </location>
</feature>
<feature type="transmembrane region" description="Helical" evidence="15">
    <location>
        <begin position="252"/>
        <end position="269"/>
    </location>
</feature>
<gene>
    <name evidence="18" type="ORF">GCM10023093_26730</name>
</gene>
<dbReference type="Proteomes" id="UP001500067">
    <property type="component" value="Unassembled WGS sequence"/>
</dbReference>
<evidence type="ECO:0000256" key="5">
    <source>
        <dbReference type="ARBA" id="ARBA00012839"/>
    </source>
</evidence>
<protein>
    <recommendedName>
        <fullName evidence="5">dolichyl-phosphate-mannose--protein mannosyltransferase</fullName>
        <ecNumber evidence="5">2.4.1.109</ecNumber>
    </recommendedName>
</protein>
<dbReference type="Pfam" id="PF14559">
    <property type="entry name" value="TPR_19"/>
    <property type="match status" value="1"/>
</dbReference>
<feature type="repeat" description="TPR" evidence="13">
    <location>
        <begin position="542"/>
        <end position="575"/>
    </location>
</feature>
<dbReference type="InterPro" id="IPR052346">
    <property type="entry name" value="O-mannosyl-transferase_TMTC"/>
</dbReference>
<keyword evidence="19" id="KW-1185">Reference proteome</keyword>
<dbReference type="InterPro" id="IPR019734">
    <property type="entry name" value="TPR_rpt"/>
</dbReference>
<feature type="transmembrane region" description="Helical" evidence="15">
    <location>
        <begin position="213"/>
        <end position="240"/>
    </location>
</feature>
<evidence type="ECO:0000256" key="11">
    <source>
        <dbReference type="ARBA" id="ARBA00022989"/>
    </source>
</evidence>
<comment type="subcellular location">
    <subcellularLocation>
        <location evidence="2">Endoplasmic reticulum</location>
    </subcellularLocation>
    <subcellularLocation>
        <location evidence="1">Membrane</location>
        <topology evidence="1">Multi-pass membrane protein</topology>
    </subcellularLocation>
</comment>
<feature type="domain" description="DUF1736" evidence="16">
    <location>
        <begin position="294"/>
        <end position="345"/>
    </location>
</feature>
<feature type="region of interest" description="Disordered" evidence="14">
    <location>
        <begin position="1"/>
        <end position="26"/>
    </location>
</feature>
<comment type="pathway">
    <text evidence="3">Protein modification; protein glycosylation.</text>
</comment>
<accession>A0ABP8NP29</accession>
<dbReference type="RefSeq" id="WP_345084060.1">
    <property type="nucleotide sequence ID" value="NZ_BAABFA010000019.1"/>
</dbReference>
<keyword evidence="8" id="KW-0677">Repeat</keyword>
<evidence type="ECO:0000256" key="4">
    <source>
        <dbReference type="ARBA" id="ARBA00007882"/>
    </source>
</evidence>
<dbReference type="PANTHER" id="PTHR44227">
    <property type="match status" value="1"/>
</dbReference>
<evidence type="ECO:0000256" key="1">
    <source>
        <dbReference type="ARBA" id="ARBA00004141"/>
    </source>
</evidence>
<feature type="transmembrane region" description="Helical" evidence="15">
    <location>
        <begin position="125"/>
        <end position="146"/>
    </location>
</feature>
<evidence type="ECO:0000256" key="12">
    <source>
        <dbReference type="ARBA" id="ARBA00023136"/>
    </source>
</evidence>
<feature type="compositionally biased region" description="Low complexity" evidence="14">
    <location>
        <begin position="1"/>
        <end position="24"/>
    </location>
</feature>
<evidence type="ECO:0000256" key="2">
    <source>
        <dbReference type="ARBA" id="ARBA00004240"/>
    </source>
</evidence>
<dbReference type="SUPFAM" id="SSF48452">
    <property type="entry name" value="TPR-like"/>
    <property type="match status" value="1"/>
</dbReference>
<dbReference type="Gene3D" id="1.25.40.10">
    <property type="entry name" value="Tetratricopeptide repeat domain"/>
    <property type="match status" value="1"/>
</dbReference>